<keyword evidence="1" id="KW-0812">Transmembrane</keyword>
<keyword evidence="1" id="KW-1133">Transmembrane helix</keyword>
<gene>
    <name evidence="2" type="ORF">GALMADRAFT_379183</name>
</gene>
<protein>
    <submittedName>
        <fullName evidence="2">Uncharacterized protein</fullName>
    </submittedName>
</protein>
<dbReference type="EMBL" id="KL142367">
    <property type="protein sequence ID" value="KDR85683.1"/>
    <property type="molecule type" value="Genomic_DNA"/>
</dbReference>
<organism evidence="2 3">
    <name type="scientific">Galerina marginata (strain CBS 339.88)</name>
    <dbReference type="NCBI Taxonomy" id="685588"/>
    <lineage>
        <taxon>Eukaryota</taxon>
        <taxon>Fungi</taxon>
        <taxon>Dikarya</taxon>
        <taxon>Basidiomycota</taxon>
        <taxon>Agaricomycotina</taxon>
        <taxon>Agaricomycetes</taxon>
        <taxon>Agaricomycetidae</taxon>
        <taxon>Agaricales</taxon>
        <taxon>Agaricineae</taxon>
        <taxon>Strophariaceae</taxon>
        <taxon>Galerina</taxon>
    </lineage>
</organism>
<evidence type="ECO:0000313" key="2">
    <source>
        <dbReference type="EMBL" id="KDR85683.1"/>
    </source>
</evidence>
<keyword evidence="1" id="KW-0472">Membrane</keyword>
<accession>A0A067U2Q6</accession>
<dbReference type="HOGENOM" id="CLU_2004091_0_0_1"/>
<evidence type="ECO:0000256" key="1">
    <source>
        <dbReference type="SAM" id="Phobius"/>
    </source>
</evidence>
<sequence>MQSGEVTPPTSEAPPLLIRLVAQATTALYFIESVGTTFILWLCPSLAPEPRIHHYVSSSPSVHHHHHHHHHHHILRERTKANFEDPDICSSVSEESVAALEDLKQVDKALEEEQVELGLAHRQK</sequence>
<dbReference type="OrthoDB" id="3063983at2759"/>
<feature type="transmembrane region" description="Helical" evidence="1">
    <location>
        <begin position="20"/>
        <end position="43"/>
    </location>
</feature>
<proteinExistence type="predicted"/>
<evidence type="ECO:0000313" key="3">
    <source>
        <dbReference type="Proteomes" id="UP000027222"/>
    </source>
</evidence>
<name>A0A067U2Q6_GALM3</name>
<keyword evidence="3" id="KW-1185">Reference proteome</keyword>
<dbReference type="AlphaFoldDB" id="A0A067U2Q6"/>
<dbReference type="Proteomes" id="UP000027222">
    <property type="component" value="Unassembled WGS sequence"/>
</dbReference>
<reference evidence="3" key="1">
    <citation type="journal article" date="2014" name="Proc. Natl. Acad. Sci. U.S.A.">
        <title>Extensive sampling of basidiomycete genomes demonstrates inadequacy of the white-rot/brown-rot paradigm for wood decay fungi.</title>
        <authorList>
            <person name="Riley R."/>
            <person name="Salamov A.A."/>
            <person name="Brown D.W."/>
            <person name="Nagy L.G."/>
            <person name="Floudas D."/>
            <person name="Held B.W."/>
            <person name="Levasseur A."/>
            <person name="Lombard V."/>
            <person name="Morin E."/>
            <person name="Otillar R."/>
            <person name="Lindquist E.A."/>
            <person name="Sun H."/>
            <person name="LaButti K.M."/>
            <person name="Schmutz J."/>
            <person name="Jabbour D."/>
            <person name="Luo H."/>
            <person name="Baker S.E."/>
            <person name="Pisabarro A.G."/>
            <person name="Walton J.D."/>
            <person name="Blanchette R.A."/>
            <person name="Henrissat B."/>
            <person name="Martin F."/>
            <person name="Cullen D."/>
            <person name="Hibbett D.S."/>
            <person name="Grigoriev I.V."/>
        </authorList>
    </citation>
    <scope>NUCLEOTIDE SEQUENCE [LARGE SCALE GENOMIC DNA]</scope>
    <source>
        <strain evidence="3">CBS 339.88</strain>
    </source>
</reference>